<accession>A0ABX8L049</accession>
<dbReference type="InterPro" id="IPR050109">
    <property type="entry name" value="HTH-type_TetR-like_transc_reg"/>
</dbReference>
<dbReference type="PANTHER" id="PTHR30055">
    <property type="entry name" value="HTH-TYPE TRANSCRIPTIONAL REGULATOR RUTR"/>
    <property type="match status" value="1"/>
</dbReference>
<organism evidence="6 7">
    <name type="scientific">Corynebacterium coyleae</name>
    <dbReference type="NCBI Taxonomy" id="53374"/>
    <lineage>
        <taxon>Bacteria</taxon>
        <taxon>Bacillati</taxon>
        <taxon>Actinomycetota</taxon>
        <taxon>Actinomycetes</taxon>
        <taxon>Mycobacteriales</taxon>
        <taxon>Corynebacteriaceae</taxon>
        <taxon>Corynebacterium</taxon>
    </lineage>
</organism>
<dbReference type="SUPFAM" id="SSF46689">
    <property type="entry name" value="Homeodomain-like"/>
    <property type="match status" value="1"/>
</dbReference>
<reference evidence="6 7" key="1">
    <citation type="submission" date="2021-06" db="EMBL/GenBank/DDBJ databases">
        <title>FDA dAtabase for Regulatory Grade micrObial Sequences (FDA-ARGOS): Supporting development and validation of Infectious Disease Dx tests.</title>
        <authorList>
            <person name="Sproer C."/>
            <person name="Gronow S."/>
            <person name="Severitt S."/>
            <person name="Schroder I."/>
            <person name="Tallon L."/>
            <person name="Sadzewicz L."/>
            <person name="Zhao X."/>
            <person name="Boylan J."/>
            <person name="Ott S."/>
            <person name="Bowen H."/>
            <person name="Vavikolanu K."/>
            <person name="Mehta A."/>
            <person name="Aluvathingal J."/>
            <person name="Nadendla S."/>
            <person name="Lowell S."/>
            <person name="Myers T."/>
            <person name="Yan Y."/>
        </authorList>
    </citation>
    <scope>NUCLEOTIDE SEQUENCE [LARGE SCALE GENOMIC DNA]</scope>
    <source>
        <strain evidence="6 7">FDAARGOS 1425</strain>
    </source>
</reference>
<keyword evidence="1" id="KW-0805">Transcription regulation</keyword>
<dbReference type="Gene3D" id="1.10.357.10">
    <property type="entry name" value="Tetracycline Repressor, domain 2"/>
    <property type="match status" value="1"/>
</dbReference>
<evidence type="ECO:0000256" key="1">
    <source>
        <dbReference type="ARBA" id="ARBA00023015"/>
    </source>
</evidence>
<keyword evidence="2 4" id="KW-0238">DNA-binding</keyword>
<evidence type="ECO:0000256" key="4">
    <source>
        <dbReference type="PROSITE-ProRule" id="PRU00335"/>
    </source>
</evidence>
<dbReference type="InterPro" id="IPR009057">
    <property type="entry name" value="Homeodomain-like_sf"/>
</dbReference>
<dbReference type="Pfam" id="PF00440">
    <property type="entry name" value="TetR_N"/>
    <property type="match status" value="1"/>
</dbReference>
<dbReference type="Proteomes" id="UP000683520">
    <property type="component" value="Chromosome"/>
</dbReference>
<dbReference type="RefSeq" id="WP_070483348.1">
    <property type="nucleotide sequence ID" value="NZ_CP047198.1"/>
</dbReference>
<dbReference type="EMBL" id="CP077302">
    <property type="protein sequence ID" value="QXB19389.1"/>
    <property type="molecule type" value="Genomic_DNA"/>
</dbReference>
<feature type="DNA-binding region" description="H-T-H motif" evidence="4">
    <location>
        <begin position="29"/>
        <end position="48"/>
    </location>
</feature>
<gene>
    <name evidence="6" type="ORF">I6L55_04820</name>
</gene>
<dbReference type="PROSITE" id="PS50977">
    <property type="entry name" value="HTH_TETR_2"/>
    <property type="match status" value="1"/>
</dbReference>
<protein>
    <submittedName>
        <fullName evidence="6">TetR/AcrR family transcriptional regulator</fullName>
    </submittedName>
</protein>
<evidence type="ECO:0000313" key="7">
    <source>
        <dbReference type="Proteomes" id="UP000683520"/>
    </source>
</evidence>
<evidence type="ECO:0000256" key="3">
    <source>
        <dbReference type="ARBA" id="ARBA00023163"/>
    </source>
</evidence>
<dbReference type="PANTHER" id="PTHR30055:SF234">
    <property type="entry name" value="HTH-TYPE TRANSCRIPTIONAL REGULATOR BETI"/>
    <property type="match status" value="1"/>
</dbReference>
<dbReference type="InterPro" id="IPR036271">
    <property type="entry name" value="Tet_transcr_reg_TetR-rel_C_sf"/>
</dbReference>
<evidence type="ECO:0000259" key="5">
    <source>
        <dbReference type="PROSITE" id="PS50977"/>
    </source>
</evidence>
<evidence type="ECO:0000256" key="2">
    <source>
        <dbReference type="ARBA" id="ARBA00023125"/>
    </source>
</evidence>
<keyword evidence="3" id="KW-0804">Transcription</keyword>
<name>A0ABX8L049_9CORY</name>
<keyword evidence="7" id="KW-1185">Reference proteome</keyword>
<sequence length="187" mass="20544">MRADARKKRDQIITAALQQIQTRPNSEITLEGIAADAGVGIATLYRHFPSRASLYDACAIVYIDDLQTLLDDTLADFHRDPQGSFERFVWAIVDSGVGMLATALAAEPSADGPRIIVERRETFMHNVQLLIDEAVPHNIVAPGQTALQLATELIVATRPLASPLADLLPDVRDRLVRHLMAGWRANV</sequence>
<evidence type="ECO:0000313" key="6">
    <source>
        <dbReference type="EMBL" id="QXB19389.1"/>
    </source>
</evidence>
<dbReference type="InterPro" id="IPR001647">
    <property type="entry name" value="HTH_TetR"/>
</dbReference>
<feature type="domain" description="HTH tetR-type" evidence="5">
    <location>
        <begin position="6"/>
        <end position="66"/>
    </location>
</feature>
<dbReference type="GeneID" id="92749504"/>
<proteinExistence type="predicted"/>
<dbReference type="SUPFAM" id="SSF48498">
    <property type="entry name" value="Tetracyclin repressor-like, C-terminal domain"/>
    <property type="match status" value="1"/>
</dbReference>